<dbReference type="InterPro" id="IPR036345">
    <property type="entry name" value="ExoRNase_PH_dom2_sf"/>
</dbReference>
<evidence type="ECO:0000256" key="2">
    <source>
        <dbReference type="ARBA" id="ARBA00004604"/>
    </source>
</evidence>
<organism evidence="10 11">
    <name type="scientific">Tortispora caseinolytica NRRL Y-17796</name>
    <dbReference type="NCBI Taxonomy" id="767744"/>
    <lineage>
        <taxon>Eukaryota</taxon>
        <taxon>Fungi</taxon>
        <taxon>Dikarya</taxon>
        <taxon>Ascomycota</taxon>
        <taxon>Saccharomycotina</taxon>
        <taxon>Trigonopsidomycetes</taxon>
        <taxon>Trigonopsidales</taxon>
        <taxon>Trigonopsidaceae</taxon>
        <taxon>Tortispora</taxon>
    </lineage>
</organism>
<dbReference type="Pfam" id="PF03725">
    <property type="entry name" value="RNase_PH_C"/>
    <property type="match status" value="1"/>
</dbReference>
<feature type="domain" description="Exoribonuclease phosphorolytic" evidence="9">
    <location>
        <begin position="143"/>
        <end position="206"/>
    </location>
</feature>
<dbReference type="GO" id="GO:0071038">
    <property type="term" value="P:TRAMP-dependent tRNA surveillance pathway"/>
    <property type="evidence" value="ECO:0007669"/>
    <property type="project" value="EnsemblFungi"/>
</dbReference>
<sequence length="235" mass="25701">MSRIEIFNSEGFRHDGRRFDELRNFTCTIGDHPNLDGSSSVKLGATKVSCMVVGPYNGPPRLNFSIDVTPFSTFERQARKNEKRLQELQSLLVTSFTSACATAELPGTIDVRIQVLAQDGGLVSACTNAATLALIDAGIPMKDYICACSAGIYDTTPFLDLSNAEETDLSFLTIGALGNDSDVLMLLLENKIPADHLPVVMDMALSGTQLVRQVMDDTVRYYTQQRLAKRKLTGL</sequence>
<keyword evidence="4" id="KW-0963">Cytoplasm</keyword>
<evidence type="ECO:0000256" key="7">
    <source>
        <dbReference type="ARBA" id="ARBA00077929"/>
    </source>
</evidence>
<proteinExistence type="inferred from homology"/>
<gene>
    <name evidence="10" type="ORF">CANCADRAFT_56317</name>
</gene>
<name>A0A1E4TM41_9ASCO</name>
<dbReference type="GO" id="GO:0016075">
    <property type="term" value="P:rRNA catabolic process"/>
    <property type="evidence" value="ECO:0007669"/>
    <property type="project" value="EnsemblFungi"/>
</dbReference>
<dbReference type="GO" id="GO:0000467">
    <property type="term" value="P:exonucleolytic trimming to generate mature 3'-end of 5.8S rRNA from tricistronic rRNA transcript (SSU-rRNA, 5.8S rRNA, LSU-rRNA)"/>
    <property type="evidence" value="ECO:0007669"/>
    <property type="project" value="EnsemblFungi"/>
</dbReference>
<reference evidence="11" key="1">
    <citation type="submission" date="2016-02" db="EMBL/GenBank/DDBJ databases">
        <title>Comparative genomics of biotechnologically important yeasts.</title>
        <authorList>
            <consortium name="DOE Joint Genome Institute"/>
            <person name="Riley R."/>
            <person name="Haridas S."/>
            <person name="Wolfe K.H."/>
            <person name="Lopes M.R."/>
            <person name="Hittinger C.T."/>
            <person name="Goker M."/>
            <person name="Salamov A."/>
            <person name="Wisecaver J."/>
            <person name="Long T.M."/>
            <person name="Aerts A.L."/>
            <person name="Barry K."/>
            <person name="Choi C."/>
            <person name="Clum A."/>
            <person name="Coughlan A.Y."/>
            <person name="Deshpande S."/>
            <person name="Douglass A.P."/>
            <person name="Hanson S.J."/>
            <person name="Klenk H.-P."/>
            <person name="Labutti K."/>
            <person name="Lapidus A."/>
            <person name="Lindquist E."/>
            <person name="Lipzen A."/>
            <person name="Meier-Kolthoff J.P."/>
            <person name="Ohm R.A."/>
            <person name="Otillar R.P."/>
            <person name="Pangilinan J."/>
            <person name="Peng Y."/>
            <person name="Rokas A."/>
            <person name="Rosa C.A."/>
            <person name="Scheuner C."/>
            <person name="Sibirny A.A."/>
            <person name="Slot J.C."/>
            <person name="Stielow J.B."/>
            <person name="Sun H."/>
            <person name="Kurtzman C.P."/>
            <person name="Blackwell M."/>
            <person name="Jeffries T.W."/>
            <person name="Grigoriev I.V."/>
        </authorList>
    </citation>
    <scope>NUCLEOTIDE SEQUENCE [LARGE SCALE GENOMIC DNA]</scope>
    <source>
        <strain evidence="11">NRRL Y-17796</strain>
    </source>
</reference>
<keyword evidence="5" id="KW-0271">Exosome</keyword>
<evidence type="ECO:0000256" key="3">
    <source>
        <dbReference type="ARBA" id="ARBA00006678"/>
    </source>
</evidence>
<dbReference type="GO" id="GO:0005730">
    <property type="term" value="C:nucleolus"/>
    <property type="evidence" value="ECO:0007669"/>
    <property type="project" value="UniProtKB-SubCell"/>
</dbReference>
<comment type="subunit">
    <text evidence="6">Component of the RNA exosome complex. Specifically part of the catalytically inactive RNA exosome core complex (Exo-9) which may associate with the catalytic subunits RRP6 and DIS3 in cytoplasmic- and nuclear-specific RNA exosome complex forms. Exo-9 is formed by a hexameric base ring of RNase PH domain-containing subunits and a cap ring consisting of CSL4, RRP4 and RRP40.</text>
</comment>
<dbReference type="GO" id="GO:0070478">
    <property type="term" value="P:nuclear-transcribed mRNA catabolic process, 3'-5' exonucleolytic nonsense-mediated decay"/>
    <property type="evidence" value="ECO:0007669"/>
    <property type="project" value="EnsemblFungi"/>
</dbReference>
<dbReference type="EMBL" id="KV453841">
    <property type="protein sequence ID" value="ODV92718.1"/>
    <property type="molecule type" value="Genomic_DNA"/>
</dbReference>
<dbReference type="PANTHER" id="PTHR11953">
    <property type="entry name" value="EXOSOME COMPLEX COMPONENT"/>
    <property type="match status" value="1"/>
</dbReference>
<comment type="similarity">
    <text evidence="3">Belongs to the RNase PH family.</text>
</comment>
<dbReference type="SUPFAM" id="SSF54211">
    <property type="entry name" value="Ribosomal protein S5 domain 2-like"/>
    <property type="match status" value="1"/>
</dbReference>
<dbReference type="SUPFAM" id="SSF55666">
    <property type="entry name" value="Ribonuclease PH domain 2-like"/>
    <property type="match status" value="1"/>
</dbReference>
<evidence type="ECO:0000313" key="11">
    <source>
        <dbReference type="Proteomes" id="UP000095023"/>
    </source>
</evidence>
<evidence type="ECO:0000256" key="1">
    <source>
        <dbReference type="ARBA" id="ARBA00004496"/>
    </source>
</evidence>
<keyword evidence="11" id="KW-1185">Reference proteome</keyword>
<dbReference type="InterPro" id="IPR027408">
    <property type="entry name" value="PNPase/RNase_PH_dom_sf"/>
</dbReference>
<dbReference type="GO" id="GO:0071031">
    <property type="term" value="P:nuclear mRNA surveillance of mRNA 3'-end processing"/>
    <property type="evidence" value="ECO:0007669"/>
    <property type="project" value="EnsemblFungi"/>
</dbReference>
<dbReference type="OrthoDB" id="437922at2759"/>
<evidence type="ECO:0000259" key="9">
    <source>
        <dbReference type="Pfam" id="PF03725"/>
    </source>
</evidence>
<dbReference type="GO" id="GO:0034475">
    <property type="term" value="P:U4 snRNA 3'-end processing"/>
    <property type="evidence" value="ECO:0007669"/>
    <property type="project" value="EnsemblFungi"/>
</dbReference>
<dbReference type="GO" id="GO:0000176">
    <property type="term" value="C:nuclear exosome (RNase complex)"/>
    <property type="evidence" value="ECO:0007669"/>
    <property type="project" value="EnsemblFungi"/>
</dbReference>
<dbReference type="AlphaFoldDB" id="A0A1E4TM41"/>
<dbReference type="GO" id="GO:0034476">
    <property type="term" value="P:U5 snRNA 3'-end processing"/>
    <property type="evidence" value="ECO:0007669"/>
    <property type="project" value="EnsemblFungi"/>
</dbReference>
<dbReference type="FunFam" id="3.30.230.70:FF:000004">
    <property type="entry name" value="Exosome complex component Rrp41"/>
    <property type="match status" value="1"/>
</dbReference>
<dbReference type="PANTHER" id="PTHR11953:SF0">
    <property type="entry name" value="EXOSOME COMPLEX COMPONENT RRP41"/>
    <property type="match status" value="1"/>
</dbReference>
<dbReference type="GO" id="GO:0030847">
    <property type="term" value="P:termination of RNA polymerase II transcription, exosome-dependent"/>
    <property type="evidence" value="ECO:0007669"/>
    <property type="project" value="EnsemblFungi"/>
</dbReference>
<evidence type="ECO:0000256" key="4">
    <source>
        <dbReference type="ARBA" id="ARBA00022490"/>
    </source>
</evidence>
<evidence type="ECO:0000259" key="8">
    <source>
        <dbReference type="Pfam" id="PF01138"/>
    </source>
</evidence>
<dbReference type="GO" id="GO:0071051">
    <property type="term" value="P:poly(A)-dependent snoRNA 3'-end processing"/>
    <property type="evidence" value="ECO:0007669"/>
    <property type="project" value="EnsemblFungi"/>
</dbReference>
<dbReference type="InterPro" id="IPR020568">
    <property type="entry name" value="Ribosomal_Su5_D2-typ_SF"/>
</dbReference>
<dbReference type="GO" id="GO:0000785">
    <property type="term" value="C:chromatin"/>
    <property type="evidence" value="ECO:0007669"/>
    <property type="project" value="EnsemblFungi"/>
</dbReference>
<feature type="domain" description="Exoribonuclease phosphorolytic" evidence="8">
    <location>
        <begin position="21"/>
        <end position="140"/>
    </location>
</feature>
<dbReference type="InterPro" id="IPR001247">
    <property type="entry name" value="ExoRNase_PH_dom1"/>
</dbReference>
<dbReference type="Pfam" id="PF01138">
    <property type="entry name" value="RNase_PH"/>
    <property type="match status" value="1"/>
</dbReference>
<accession>A0A1E4TM41</accession>
<dbReference type="Gene3D" id="3.30.230.70">
    <property type="entry name" value="GHMP Kinase, N-terminal domain"/>
    <property type="match status" value="1"/>
</dbReference>
<dbReference type="Proteomes" id="UP000095023">
    <property type="component" value="Unassembled WGS sequence"/>
</dbReference>
<dbReference type="InterPro" id="IPR050080">
    <property type="entry name" value="RNase_PH"/>
</dbReference>
<dbReference type="GO" id="GO:0034473">
    <property type="term" value="P:U1 snRNA 3'-end processing"/>
    <property type="evidence" value="ECO:0007669"/>
    <property type="project" value="EnsemblFungi"/>
</dbReference>
<evidence type="ECO:0000256" key="6">
    <source>
        <dbReference type="ARBA" id="ARBA00063066"/>
    </source>
</evidence>
<dbReference type="GO" id="GO:0071039">
    <property type="term" value="P:nuclear polyadenylation-dependent CUT catabolic process"/>
    <property type="evidence" value="ECO:0007669"/>
    <property type="project" value="EnsemblFungi"/>
</dbReference>
<comment type="subcellular location">
    <subcellularLocation>
        <location evidence="1">Cytoplasm</location>
    </subcellularLocation>
    <subcellularLocation>
        <location evidence="2">Nucleus</location>
        <location evidence="2">Nucleolus</location>
    </subcellularLocation>
</comment>
<dbReference type="InterPro" id="IPR015847">
    <property type="entry name" value="ExoRNase_PH_dom2"/>
</dbReference>
<dbReference type="GO" id="GO:0000177">
    <property type="term" value="C:cytoplasmic exosome (RNase complex)"/>
    <property type="evidence" value="ECO:0007669"/>
    <property type="project" value="EnsemblFungi"/>
</dbReference>
<evidence type="ECO:0000256" key="5">
    <source>
        <dbReference type="ARBA" id="ARBA00022835"/>
    </source>
</evidence>
<dbReference type="GO" id="GO:0003723">
    <property type="term" value="F:RNA binding"/>
    <property type="evidence" value="ECO:0007669"/>
    <property type="project" value="TreeGrafter"/>
</dbReference>
<protein>
    <recommendedName>
        <fullName evidence="7">Ribosomal RNA-processing protein 41</fullName>
    </recommendedName>
</protein>
<evidence type="ECO:0000313" key="10">
    <source>
        <dbReference type="EMBL" id="ODV92718.1"/>
    </source>
</evidence>